<name>A0ACB7CFB1_9ASCO</name>
<dbReference type="EMBL" id="JABTEG010000001">
    <property type="protein sequence ID" value="KAG4306366.1"/>
    <property type="molecule type" value="Genomic_DNA"/>
</dbReference>
<comment type="caution">
    <text evidence="1">The sequence shown here is derived from an EMBL/GenBank/DDBJ whole genome shotgun (WGS) entry which is preliminary data.</text>
</comment>
<sequence length="313" mass="36817">MDFKSEIRGVKKLHWEIIDLVQKLGKICDYSKENPERLGSIIREKLRQAEITLETLLVALEDVEEQEIKIEYIKTCNKLKDELKISRQDFRKSLLKSNQNIHLTNQKAREQLLGDTKEKTLMFQRKIKDMRKLSSENKALDASSNVISALTELHQLMESEMSRSNLTLEELELSSNTLQSLQESYLTFSTLLRRSRKLLSELEYANRFDRILIICSLIFFLFVVAWIIYKRLLRRVVHIVFSLFFVKSKNFSKKIIKGIRRVFFDSNLNITEKTILQKSNLTFSSSKDYKTNTFKTNISNQTNFLNGIFHDEL</sequence>
<keyword evidence="2" id="KW-1185">Reference proteome</keyword>
<proteinExistence type="predicted"/>
<dbReference type="Proteomes" id="UP000768646">
    <property type="component" value="Unassembled WGS sequence"/>
</dbReference>
<organism evidence="1 2">
    <name type="scientific">Pneumocystis oryctolagi</name>
    <dbReference type="NCBI Taxonomy" id="42067"/>
    <lineage>
        <taxon>Eukaryota</taxon>
        <taxon>Fungi</taxon>
        <taxon>Dikarya</taxon>
        <taxon>Ascomycota</taxon>
        <taxon>Taphrinomycotina</taxon>
        <taxon>Pneumocystomycetes</taxon>
        <taxon>Pneumocystaceae</taxon>
        <taxon>Pneumocystis</taxon>
    </lineage>
</organism>
<reference evidence="1 2" key="1">
    <citation type="journal article" date="2021" name="Commun. Biol.">
        <title>Genomic insights into the host specific adaptation of the Pneumocystis genus.</title>
        <authorList>
            <person name="Cisse O.H."/>
            <person name="Ma L."/>
            <person name="Dekker J.P."/>
            <person name="Khil P.P."/>
            <person name="Youn J.-H."/>
            <person name="Brenchley J.M."/>
            <person name="Blair R."/>
            <person name="Pahar B."/>
            <person name="Chabe M."/>
            <person name="Van Rompay K.K.A."/>
            <person name="Keesler R."/>
            <person name="Sukura A."/>
            <person name="Hirsch V."/>
            <person name="Kutty G."/>
            <person name="Liu Y."/>
            <person name="Peng L."/>
            <person name="Chen J."/>
            <person name="Song J."/>
            <person name="Weissenbacher-Lang C."/>
            <person name="Xu J."/>
            <person name="Upham N.S."/>
            <person name="Stajich J.E."/>
            <person name="Cuomo C.A."/>
            <person name="Cushion M.T."/>
            <person name="Kovacs J.A."/>
        </authorList>
    </citation>
    <scope>NUCLEOTIDE SEQUENCE [LARGE SCALE GENOMIC DNA]</scope>
    <source>
        <strain evidence="1 2">RABM</strain>
    </source>
</reference>
<protein>
    <submittedName>
        <fullName evidence="1">Uncharacterized protein</fullName>
    </submittedName>
</protein>
<evidence type="ECO:0000313" key="1">
    <source>
        <dbReference type="EMBL" id="KAG4306366.1"/>
    </source>
</evidence>
<evidence type="ECO:0000313" key="2">
    <source>
        <dbReference type="Proteomes" id="UP000768646"/>
    </source>
</evidence>
<accession>A0ACB7CFB1</accession>
<gene>
    <name evidence="1" type="ORF">PORY_000354</name>
</gene>